<evidence type="ECO:0000313" key="2">
    <source>
        <dbReference type="EMBL" id="GAA4830502.1"/>
    </source>
</evidence>
<protein>
    <submittedName>
        <fullName evidence="2">Uncharacterized protein</fullName>
    </submittedName>
</protein>
<evidence type="ECO:0000313" key="3">
    <source>
        <dbReference type="Proteomes" id="UP001501752"/>
    </source>
</evidence>
<sequence>MILAHFEAISRVVGLARVYGDEALSAFDLALPGQRTMANCRLRRRDRPRRPPTTRHVLNAVRRQNHTHSADVPLQLTRPALATGAAAAPDRQRPSAWMSRPPHRFEPGSEAVGVGLPLVRLYVPAGTALAGIKALLVHGEVEG</sequence>
<dbReference type="Proteomes" id="UP001501752">
    <property type="component" value="Unassembled WGS sequence"/>
</dbReference>
<organism evidence="2 3">
    <name type="scientific">Kitasatospora terrestris</name>
    <dbReference type="NCBI Taxonomy" id="258051"/>
    <lineage>
        <taxon>Bacteria</taxon>
        <taxon>Bacillati</taxon>
        <taxon>Actinomycetota</taxon>
        <taxon>Actinomycetes</taxon>
        <taxon>Kitasatosporales</taxon>
        <taxon>Streptomycetaceae</taxon>
        <taxon>Kitasatospora</taxon>
    </lineage>
</organism>
<proteinExistence type="predicted"/>
<name>A0ABP9D7L7_9ACTN</name>
<keyword evidence="3" id="KW-1185">Reference proteome</keyword>
<dbReference type="EMBL" id="BAABIS010000001">
    <property type="protein sequence ID" value="GAA4830502.1"/>
    <property type="molecule type" value="Genomic_DNA"/>
</dbReference>
<accession>A0ABP9D7L7</accession>
<reference evidence="3" key="1">
    <citation type="journal article" date="2019" name="Int. J. Syst. Evol. Microbiol.">
        <title>The Global Catalogue of Microorganisms (GCM) 10K type strain sequencing project: providing services to taxonomists for standard genome sequencing and annotation.</title>
        <authorList>
            <consortium name="The Broad Institute Genomics Platform"/>
            <consortium name="The Broad Institute Genome Sequencing Center for Infectious Disease"/>
            <person name="Wu L."/>
            <person name="Ma J."/>
        </authorList>
    </citation>
    <scope>NUCLEOTIDE SEQUENCE [LARGE SCALE GENOMIC DNA]</scope>
    <source>
        <strain evidence="3">JCM 13006</strain>
    </source>
</reference>
<feature type="region of interest" description="Disordered" evidence="1">
    <location>
        <begin position="82"/>
        <end position="101"/>
    </location>
</feature>
<evidence type="ECO:0000256" key="1">
    <source>
        <dbReference type="SAM" id="MobiDB-lite"/>
    </source>
</evidence>
<gene>
    <name evidence="2" type="ORF">GCM10023235_00600</name>
</gene>
<comment type="caution">
    <text evidence="2">The sequence shown here is derived from an EMBL/GenBank/DDBJ whole genome shotgun (WGS) entry which is preliminary data.</text>
</comment>